<dbReference type="Gramene" id="KMS65457">
    <property type="protein sequence ID" value="KMS65457"/>
    <property type="gene ID" value="BVRB_035800"/>
</dbReference>
<feature type="non-terminal residue" evidence="1">
    <location>
        <position position="1"/>
    </location>
</feature>
<evidence type="ECO:0000313" key="1">
    <source>
        <dbReference type="EMBL" id="KMS65457.1"/>
    </source>
</evidence>
<name>A0A0J7YPJ1_BETVV</name>
<gene>
    <name evidence="1" type="ORF">BVRB_035800</name>
</gene>
<reference evidence="1 2" key="1">
    <citation type="journal article" date="2014" name="Nature">
        <title>The genome of the recently domesticated crop plant sugar beet (Beta vulgaris).</title>
        <authorList>
            <person name="Dohm J.C."/>
            <person name="Minoche A.E."/>
            <person name="Holtgrawe D."/>
            <person name="Capella-Gutierrez S."/>
            <person name="Zakrzewski F."/>
            <person name="Tafer H."/>
            <person name="Rupp O."/>
            <person name="Sorensen T.R."/>
            <person name="Stracke R."/>
            <person name="Reinhardt R."/>
            <person name="Goesmann A."/>
            <person name="Kraft T."/>
            <person name="Schulz B."/>
            <person name="Stadler P.F."/>
            <person name="Schmidt T."/>
            <person name="Gabaldon T."/>
            <person name="Lehrach H."/>
            <person name="Weisshaar B."/>
            <person name="Himmelbauer H."/>
        </authorList>
    </citation>
    <scope>NUCLEOTIDE SEQUENCE [LARGE SCALE GENOMIC DNA]</scope>
    <source>
        <tissue evidence="1">Taproot</tissue>
    </source>
</reference>
<accession>A0A0J7YPJ1</accession>
<organism evidence="1 2">
    <name type="scientific">Beta vulgaris subsp. vulgaris</name>
    <name type="common">Beet</name>
    <dbReference type="NCBI Taxonomy" id="3555"/>
    <lineage>
        <taxon>Eukaryota</taxon>
        <taxon>Viridiplantae</taxon>
        <taxon>Streptophyta</taxon>
        <taxon>Embryophyta</taxon>
        <taxon>Tracheophyta</taxon>
        <taxon>Spermatophyta</taxon>
        <taxon>Magnoliopsida</taxon>
        <taxon>eudicotyledons</taxon>
        <taxon>Gunneridae</taxon>
        <taxon>Pentapetalae</taxon>
        <taxon>Caryophyllales</taxon>
        <taxon>Chenopodiaceae</taxon>
        <taxon>Betoideae</taxon>
        <taxon>Beta</taxon>
    </lineage>
</organism>
<dbReference type="Proteomes" id="UP000035740">
    <property type="component" value="Unassembled WGS sequence"/>
</dbReference>
<dbReference type="EMBL" id="KQ108357">
    <property type="protein sequence ID" value="KMS65457.1"/>
    <property type="molecule type" value="Genomic_DNA"/>
</dbReference>
<keyword evidence="2" id="KW-1185">Reference proteome</keyword>
<sequence>SNLEGSGNRTFQLRGDSSVPGFLKDIALPILQCVKTLHQLRLSKVAHRIGSIVFCYSLYTGANPKQPSSSYNL</sequence>
<evidence type="ECO:0000313" key="2">
    <source>
        <dbReference type="Proteomes" id="UP000035740"/>
    </source>
</evidence>
<dbReference type="AlphaFoldDB" id="A0A0J7YPJ1"/>
<protein>
    <submittedName>
        <fullName evidence="1">Uncharacterized protein</fullName>
    </submittedName>
</protein>
<proteinExistence type="predicted"/>